<dbReference type="GO" id="GO:0006289">
    <property type="term" value="P:nucleotide-excision repair"/>
    <property type="evidence" value="ECO:0007669"/>
    <property type="project" value="UniProtKB-ARBA"/>
</dbReference>
<dbReference type="Gene3D" id="1.10.150.20">
    <property type="entry name" value="5' to 3' exonuclease, C-terminal subdomain"/>
    <property type="match status" value="1"/>
</dbReference>
<dbReference type="GO" id="GO:0006312">
    <property type="term" value="P:mitotic recombination"/>
    <property type="evidence" value="ECO:0007669"/>
    <property type="project" value="TreeGrafter"/>
</dbReference>
<feature type="compositionally biased region" description="Polar residues" evidence="8">
    <location>
        <begin position="47"/>
        <end position="68"/>
    </location>
</feature>
<organism evidence="10 11">
    <name type="scientific">Spizellomyces punctatus (strain DAOM BR117)</name>
    <dbReference type="NCBI Taxonomy" id="645134"/>
    <lineage>
        <taxon>Eukaryota</taxon>
        <taxon>Fungi</taxon>
        <taxon>Fungi incertae sedis</taxon>
        <taxon>Chytridiomycota</taxon>
        <taxon>Chytridiomycota incertae sedis</taxon>
        <taxon>Chytridiomycetes</taxon>
        <taxon>Spizellomycetales</taxon>
        <taxon>Spizellomycetaceae</taxon>
        <taxon>Spizellomyces</taxon>
    </lineage>
</organism>
<keyword evidence="3" id="KW-0227">DNA damage</keyword>
<keyword evidence="11" id="KW-1185">Reference proteome</keyword>
<dbReference type="GO" id="GO:0070914">
    <property type="term" value="P:UV-damage excision repair"/>
    <property type="evidence" value="ECO:0007669"/>
    <property type="project" value="TreeGrafter"/>
</dbReference>
<evidence type="ECO:0000256" key="2">
    <source>
        <dbReference type="ARBA" id="ARBA00008283"/>
    </source>
</evidence>
<dbReference type="SUPFAM" id="SSF47781">
    <property type="entry name" value="RuvA domain 2-like"/>
    <property type="match status" value="1"/>
</dbReference>
<dbReference type="RefSeq" id="XP_016609804.1">
    <property type="nucleotide sequence ID" value="XM_016751820.1"/>
</dbReference>
<evidence type="ECO:0000313" key="10">
    <source>
        <dbReference type="EMBL" id="KND01766.1"/>
    </source>
</evidence>
<dbReference type="Gene3D" id="3.40.50.10130">
    <property type="match status" value="1"/>
</dbReference>
<dbReference type="GeneID" id="27687066"/>
<dbReference type="InterPro" id="IPR047260">
    <property type="entry name" value="ERCC1-like_central_dom"/>
</dbReference>
<accession>A0A0L0HJX7</accession>
<dbReference type="EMBL" id="KQ257454">
    <property type="protein sequence ID" value="KND01765.1"/>
    <property type="molecule type" value="Genomic_DNA"/>
</dbReference>
<dbReference type="GO" id="GO:0006302">
    <property type="term" value="P:double-strand break repair"/>
    <property type="evidence" value="ECO:0007669"/>
    <property type="project" value="UniProtKB-ARBA"/>
</dbReference>
<dbReference type="eggNOG" id="KOG2841">
    <property type="taxonomic scope" value="Eukaryota"/>
</dbReference>
<gene>
    <name evidence="10" type="ORF">SPPG_03557</name>
</gene>
<evidence type="ECO:0000313" key="11">
    <source>
        <dbReference type="Proteomes" id="UP000053201"/>
    </source>
</evidence>
<reference evidence="10 11" key="1">
    <citation type="submission" date="2009-08" db="EMBL/GenBank/DDBJ databases">
        <title>The Genome Sequence of Spizellomyces punctatus strain DAOM BR117.</title>
        <authorList>
            <consortium name="The Broad Institute Genome Sequencing Platform"/>
            <person name="Russ C."/>
            <person name="Cuomo C."/>
            <person name="Shea T."/>
            <person name="Young S.K."/>
            <person name="Zeng Q."/>
            <person name="Koehrsen M."/>
            <person name="Haas B."/>
            <person name="Borodovsky M."/>
            <person name="Guigo R."/>
            <person name="Alvarado L."/>
            <person name="Berlin A."/>
            <person name="Bochicchio J."/>
            <person name="Borenstein D."/>
            <person name="Chapman S."/>
            <person name="Chen Z."/>
            <person name="Engels R."/>
            <person name="Freedman E."/>
            <person name="Gellesch M."/>
            <person name="Goldberg J."/>
            <person name="Griggs A."/>
            <person name="Gujja S."/>
            <person name="Heiman D."/>
            <person name="Hepburn T."/>
            <person name="Howarth C."/>
            <person name="Jen D."/>
            <person name="Larson L."/>
            <person name="Lewis B."/>
            <person name="Mehta T."/>
            <person name="Park D."/>
            <person name="Pearson M."/>
            <person name="Roberts A."/>
            <person name="Saif S."/>
            <person name="Shenoy N."/>
            <person name="Sisk P."/>
            <person name="Stolte C."/>
            <person name="Sykes S."/>
            <person name="Thomson T."/>
            <person name="Walk T."/>
            <person name="White J."/>
            <person name="Yandava C."/>
            <person name="Burger G."/>
            <person name="Gray M.W."/>
            <person name="Holland P.W.H."/>
            <person name="King N."/>
            <person name="Lang F.B.F."/>
            <person name="Roger A.J."/>
            <person name="Ruiz-Trillo I."/>
            <person name="Lander E."/>
            <person name="Nusbaum C."/>
        </authorList>
    </citation>
    <scope>NUCLEOTIDE SEQUENCE [LARGE SCALE GENOMIC DNA]</scope>
    <source>
        <strain evidence="10 11">DAOM BR117</strain>
    </source>
</reference>
<dbReference type="OrthoDB" id="10262814at2759"/>
<dbReference type="PANTHER" id="PTHR12749">
    <property type="entry name" value="EXCISION REPAIR CROSS-COMPLEMENTING 1 ERCC1"/>
    <property type="match status" value="1"/>
</dbReference>
<dbReference type="InterPro" id="IPR011335">
    <property type="entry name" value="Restrct_endonuc-II-like"/>
</dbReference>
<keyword evidence="5" id="KW-0234">DNA repair</keyword>
<evidence type="ECO:0000256" key="4">
    <source>
        <dbReference type="ARBA" id="ARBA00023125"/>
    </source>
</evidence>
<evidence type="ECO:0000256" key="6">
    <source>
        <dbReference type="ARBA" id="ARBA00023242"/>
    </source>
</evidence>
<protein>
    <recommendedName>
        <fullName evidence="7">DNA excision repair protein ERCC-1</fullName>
    </recommendedName>
</protein>
<name>A0A0L0HJX7_SPIPD</name>
<feature type="domain" description="ERCC1-like central" evidence="9">
    <location>
        <begin position="150"/>
        <end position="263"/>
    </location>
</feature>
<dbReference type="InterPro" id="IPR010994">
    <property type="entry name" value="RuvA_2-like"/>
</dbReference>
<dbReference type="Pfam" id="PF03834">
    <property type="entry name" value="Rad10"/>
    <property type="match status" value="1"/>
</dbReference>
<dbReference type="EMBL" id="KQ257454">
    <property type="protein sequence ID" value="KND01766.1"/>
    <property type="molecule type" value="Genomic_DNA"/>
</dbReference>
<dbReference type="FunFam" id="3.40.50.10130:FF:000001">
    <property type="entry name" value="DNA excision repair protein ERCC-1"/>
    <property type="match status" value="1"/>
</dbReference>
<proteinExistence type="inferred from homology"/>
<feature type="compositionally biased region" description="Polar residues" evidence="8">
    <location>
        <begin position="133"/>
        <end position="145"/>
    </location>
</feature>
<dbReference type="GO" id="GO:0070522">
    <property type="term" value="C:ERCC4-ERCC1 complex"/>
    <property type="evidence" value="ECO:0007669"/>
    <property type="project" value="TreeGrafter"/>
</dbReference>
<keyword evidence="4" id="KW-0238">DNA-binding</keyword>
<dbReference type="CDD" id="cd22325">
    <property type="entry name" value="ERCC1_C-like"/>
    <property type="match status" value="1"/>
</dbReference>
<evidence type="ECO:0000256" key="3">
    <source>
        <dbReference type="ARBA" id="ARBA00022763"/>
    </source>
</evidence>
<evidence type="ECO:0000256" key="8">
    <source>
        <dbReference type="SAM" id="MobiDB-lite"/>
    </source>
</evidence>
<dbReference type="VEuPathDB" id="FungiDB:SPPG_03557"/>
<dbReference type="GO" id="GO:0000110">
    <property type="term" value="C:nucleotide-excision repair factor 1 complex"/>
    <property type="evidence" value="ECO:0007669"/>
    <property type="project" value="TreeGrafter"/>
</dbReference>
<dbReference type="NCBIfam" id="TIGR00597">
    <property type="entry name" value="rad10"/>
    <property type="match status" value="1"/>
</dbReference>
<dbReference type="FunCoup" id="A0A0L0HJX7">
    <property type="interactions" value="66"/>
</dbReference>
<keyword evidence="6" id="KW-0539">Nucleus</keyword>
<comment type="subcellular location">
    <subcellularLocation>
        <location evidence="1">Nucleus</location>
    </subcellularLocation>
</comment>
<evidence type="ECO:0000256" key="1">
    <source>
        <dbReference type="ARBA" id="ARBA00004123"/>
    </source>
</evidence>
<feature type="region of interest" description="Disordered" evidence="8">
    <location>
        <begin position="28"/>
        <end position="151"/>
    </location>
</feature>
<dbReference type="AlphaFoldDB" id="A0A0L0HJX7"/>
<dbReference type="SUPFAM" id="SSF52980">
    <property type="entry name" value="Restriction endonuclease-like"/>
    <property type="match status" value="1"/>
</dbReference>
<dbReference type="Proteomes" id="UP000053201">
    <property type="component" value="Unassembled WGS sequence"/>
</dbReference>
<dbReference type="RefSeq" id="XP_016609805.1">
    <property type="nucleotide sequence ID" value="XM_016751821.1"/>
</dbReference>
<dbReference type="PANTHER" id="PTHR12749:SF0">
    <property type="entry name" value="DNA EXCISION REPAIR PROTEIN ERCC-1"/>
    <property type="match status" value="1"/>
</dbReference>
<dbReference type="GO" id="GO:0003697">
    <property type="term" value="F:single-stranded DNA binding"/>
    <property type="evidence" value="ECO:0007669"/>
    <property type="project" value="TreeGrafter"/>
</dbReference>
<dbReference type="STRING" id="645134.A0A0L0HJX7"/>
<dbReference type="InterPro" id="IPR004579">
    <property type="entry name" value="ERCC1/RAD10/SWI10"/>
</dbReference>
<dbReference type="OMA" id="RIVLCMV"/>
<evidence type="ECO:0000256" key="5">
    <source>
        <dbReference type="ARBA" id="ARBA00023204"/>
    </source>
</evidence>
<evidence type="ECO:0000256" key="7">
    <source>
        <dbReference type="ARBA" id="ARBA00071993"/>
    </source>
</evidence>
<dbReference type="FunFam" id="1.10.150.20:FF:000017">
    <property type="entry name" value="DNA excision repair protein ERCC-1"/>
    <property type="match status" value="1"/>
</dbReference>
<sequence>MGDRQNAPQQPRFRIPSASEIQLRQTELQNQAAIPSFKPTGLAMDTRATNAQESSTSGGATSNLTTAKTAALGSPISRPLQAPQPADMTFQRPTFGPGQLIRPASAQPREPATNRGGLGNNSGPRPRPAPATVSRTNSTSAPQRSKGTHSIVVNSCQRGNGVLNFIKNVPWEYGDIIPDYQVGMTSCALFLSLKYHRLHPEYVYTRIRQLGHHYLLRILLCLVDIEDHQASIRDLTRICVYNNITLILAWSQEEAGRYLETFKAYEHKPPDLIKERVDPDYLSKLTDALTQVKSVNKTDVLTLASAFGSLQNIMSASQEELAQCPGFGEQKVRRLYEAFHQPFLLNRGDRSR</sequence>
<evidence type="ECO:0000259" key="9">
    <source>
        <dbReference type="Pfam" id="PF03834"/>
    </source>
</evidence>
<dbReference type="GO" id="GO:0003684">
    <property type="term" value="F:damaged DNA binding"/>
    <property type="evidence" value="ECO:0007669"/>
    <property type="project" value="InterPro"/>
</dbReference>
<dbReference type="Pfam" id="PF14520">
    <property type="entry name" value="HHH_5"/>
    <property type="match status" value="1"/>
</dbReference>
<comment type="similarity">
    <text evidence="2">Belongs to the ERCC1/RAD10/SWI10 family.</text>
</comment>